<name>A0A5P8W9X9_9NOSO</name>
<dbReference type="InterPro" id="IPR001525">
    <property type="entry name" value="C5_MeTfrase"/>
</dbReference>
<keyword evidence="5" id="KW-0680">Restriction system</keyword>
<dbReference type="Proteomes" id="UP000326678">
    <property type="component" value="Chromosome Gxm2"/>
</dbReference>
<protein>
    <recommendedName>
        <fullName evidence="1">DNA (cytosine-5-)-methyltransferase</fullName>
        <ecNumber evidence="1">2.1.1.37</ecNumber>
    </recommendedName>
</protein>
<dbReference type="Gene3D" id="3.90.120.10">
    <property type="entry name" value="DNA Methylase, subunit A, domain 2"/>
    <property type="match status" value="1"/>
</dbReference>
<dbReference type="PRINTS" id="PR00105">
    <property type="entry name" value="C5METTRFRASE"/>
</dbReference>
<dbReference type="EMBL" id="CP045227">
    <property type="protein sequence ID" value="QFS49568.1"/>
    <property type="molecule type" value="Genomic_DNA"/>
</dbReference>
<evidence type="ECO:0000256" key="4">
    <source>
        <dbReference type="ARBA" id="ARBA00022691"/>
    </source>
</evidence>
<comment type="similarity">
    <text evidence="6">Belongs to the class I-like SAM-binding methyltransferase superfamily. C5-methyltransferase family.</text>
</comment>
<dbReference type="InterPro" id="IPR050390">
    <property type="entry name" value="C5-Methyltransferase"/>
</dbReference>
<dbReference type="KEGG" id="nsh:GXM_07062"/>
<dbReference type="AlphaFoldDB" id="A0A5P8W9X9"/>
<evidence type="ECO:0000256" key="5">
    <source>
        <dbReference type="ARBA" id="ARBA00022747"/>
    </source>
</evidence>
<dbReference type="SUPFAM" id="SSF53335">
    <property type="entry name" value="S-adenosyl-L-methionine-dependent methyltransferases"/>
    <property type="match status" value="1"/>
</dbReference>
<dbReference type="Gene3D" id="3.40.50.150">
    <property type="entry name" value="Vaccinia Virus protein VP39"/>
    <property type="match status" value="1"/>
</dbReference>
<dbReference type="PROSITE" id="PS51679">
    <property type="entry name" value="SAM_MT_C5"/>
    <property type="match status" value="1"/>
</dbReference>
<evidence type="ECO:0000256" key="2">
    <source>
        <dbReference type="ARBA" id="ARBA00022603"/>
    </source>
</evidence>
<evidence type="ECO:0000313" key="8">
    <source>
        <dbReference type="Proteomes" id="UP000326678"/>
    </source>
</evidence>
<dbReference type="REBASE" id="370453">
    <property type="entry name" value="M.NspNUC1ORF7062P"/>
</dbReference>
<dbReference type="EC" id="2.1.1.37" evidence="1"/>
<sequence>MTKTVIAKLSAIPEKFLEDDLEAAQLHSRECLYTYIKKKKLLQKTEVYQTPSGSTAPVEFTLSGTPEKFLEDDIKSSQLHSQGCLYPYLEKKKLLDGSIVFYPRVICERDPNNPTHYRWAYNWEERVDGVCIGRSIGSIPPGAVPMIRLMQQQGATKEDIIAFIKRAKSKKTSPKLDVCKNFDNTKIKPVLPDNAPIAVVLFAGGGGIEAGMVEAGIRPVIAVEFDPTKPELSRAIPSAHFVNAKTHYRNFSEYGCKVIQLTVQEVARLGFIGFPCRPDYLHASPVCANFSQAHTAKAGKGIETADDLSAAIAVTEAIRQLQPRVFTLENVPRYQNSQSFAIILNALEQEGYSVDYSVVNMADFGLPQARRRLVLIASRGFRVALPTGATPCGWYEAFTKCAEGIAHLIPMMTDSQLLPKQQQALEKFLAGNVPTPLLIERVGGRTQSKYKPGNLPCNTILRSHFTDHKGCNRSKFADIWLPNGTVKSLSIEGAAILQGFPSWYEFPNETATAGSIIGYSVPPSFASQLFMSAQSYSYVGNS</sequence>
<dbReference type="InterPro" id="IPR029063">
    <property type="entry name" value="SAM-dependent_MTases_sf"/>
</dbReference>
<dbReference type="PANTHER" id="PTHR10629">
    <property type="entry name" value="CYTOSINE-SPECIFIC METHYLTRANSFERASE"/>
    <property type="match status" value="1"/>
</dbReference>
<dbReference type="GO" id="GO:0009307">
    <property type="term" value="P:DNA restriction-modification system"/>
    <property type="evidence" value="ECO:0007669"/>
    <property type="project" value="UniProtKB-KW"/>
</dbReference>
<gene>
    <name evidence="7" type="ORF">GXM_07062</name>
</gene>
<keyword evidence="2 6" id="KW-0489">Methyltransferase</keyword>
<evidence type="ECO:0000313" key="7">
    <source>
        <dbReference type="EMBL" id="QFS49568.1"/>
    </source>
</evidence>
<keyword evidence="3 6" id="KW-0808">Transferase</keyword>
<evidence type="ECO:0000256" key="3">
    <source>
        <dbReference type="ARBA" id="ARBA00022679"/>
    </source>
</evidence>
<dbReference type="GO" id="GO:0032259">
    <property type="term" value="P:methylation"/>
    <property type="evidence" value="ECO:0007669"/>
    <property type="project" value="UniProtKB-KW"/>
</dbReference>
<keyword evidence="4 6" id="KW-0949">S-adenosyl-L-methionine</keyword>
<dbReference type="GO" id="GO:0003886">
    <property type="term" value="F:DNA (cytosine-5-)-methyltransferase activity"/>
    <property type="evidence" value="ECO:0007669"/>
    <property type="project" value="UniProtKB-EC"/>
</dbReference>
<proteinExistence type="inferred from homology"/>
<feature type="active site" evidence="6">
    <location>
        <position position="287"/>
    </location>
</feature>
<dbReference type="GO" id="GO:0003677">
    <property type="term" value="F:DNA binding"/>
    <property type="evidence" value="ECO:0007669"/>
    <property type="project" value="TreeGrafter"/>
</dbReference>
<dbReference type="Pfam" id="PF00145">
    <property type="entry name" value="DNA_methylase"/>
    <property type="match status" value="1"/>
</dbReference>
<organism evidence="7 8">
    <name type="scientific">Nostoc sphaeroides CCNUC1</name>
    <dbReference type="NCBI Taxonomy" id="2653204"/>
    <lineage>
        <taxon>Bacteria</taxon>
        <taxon>Bacillati</taxon>
        <taxon>Cyanobacteriota</taxon>
        <taxon>Cyanophyceae</taxon>
        <taxon>Nostocales</taxon>
        <taxon>Nostocaceae</taxon>
        <taxon>Nostoc</taxon>
    </lineage>
</organism>
<evidence type="ECO:0000256" key="1">
    <source>
        <dbReference type="ARBA" id="ARBA00011975"/>
    </source>
</evidence>
<accession>A0A5P8W9X9</accession>
<dbReference type="PANTHER" id="PTHR10629:SF52">
    <property type="entry name" value="DNA (CYTOSINE-5)-METHYLTRANSFERASE 1"/>
    <property type="match status" value="1"/>
</dbReference>
<dbReference type="RefSeq" id="WP_225892654.1">
    <property type="nucleotide sequence ID" value="NZ_CP045227.1"/>
</dbReference>
<evidence type="ECO:0000256" key="6">
    <source>
        <dbReference type="PROSITE-ProRule" id="PRU01016"/>
    </source>
</evidence>
<reference evidence="7 8" key="1">
    <citation type="submission" date="2019-10" db="EMBL/GenBank/DDBJ databases">
        <title>Genomic and transcriptomic insights into the perfect genentic adaptation of a filamentous nitrogen-fixing cyanobacterium to rice fields.</title>
        <authorList>
            <person name="Chen Z."/>
        </authorList>
    </citation>
    <scope>NUCLEOTIDE SEQUENCE [LARGE SCALE GENOMIC DNA]</scope>
    <source>
        <strain evidence="7">CCNUC1</strain>
    </source>
</reference>
<dbReference type="GO" id="GO:0044027">
    <property type="term" value="P:negative regulation of gene expression via chromosomal CpG island methylation"/>
    <property type="evidence" value="ECO:0007669"/>
    <property type="project" value="TreeGrafter"/>
</dbReference>
<keyword evidence="8" id="KW-1185">Reference proteome</keyword>